<name>A0A1E3W0R8_9HYPH</name>
<dbReference type="SUPFAM" id="SSF46894">
    <property type="entry name" value="C-terminal effector domain of the bipartite response regulators"/>
    <property type="match status" value="1"/>
</dbReference>
<evidence type="ECO:0000313" key="7">
    <source>
        <dbReference type="Proteomes" id="UP000094501"/>
    </source>
</evidence>
<dbReference type="Proteomes" id="UP000094501">
    <property type="component" value="Unassembled WGS sequence"/>
</dbReference>
<feature type="domain" description="Response regulatory" evidence="5">
    <location>
        <begin position="1"/>
        <end position="117"/>
    </location>
</feature>
<organism evidence="6 7">
    <name type="scientific">Methyloceanibacter methanicus</name>
    <dbReference type="NCBI Taxonomy" id="1774968"/>
    <lineage>
        <taxon>Bacteria</taxon>
        <taxon>Pseudomonadati</taxon>
        <taxon>Pseudomonadota</taxon>
        <taxon>Alphaproteobacteria</taxon>
        <taxon>Hyphomicrobiales</taxon>
        <taxon>Hyphomicrobiaceae</taxon>
        <taxon>Methyloceanibacter</taxon>
    </lineage>
</organism>
<dbReference type="AlphaFoldDB" id="A0A1E3W0R8"/>
<dbReference type="InterPro" id="IPR000792">
    <property type="entry name" value="Tscrpt_reg_LuxR_C"/>
</dbReference>
<comment type="caution">
    <text evidence="6">The sequence shown here is derived from an EMBL/GenBank/DDBJ whole genome shotgun (WGS) entry which is preliminary data.</text>
</comment>
<dbReference type="InterPro" id="IPR058245">
    <property type="entry name" value="NreC/VraR/RcsB-like_REC"/>
</dbReference>
<evidence type="ECO:0000256" key="2">
    <source>
        <dbReference type="ARBA" id="ARBA00023125"/>
    </source>
</evidence>
<dbReference type="InterPro" id="IPR011006">
    <property type="entry name" value="CheY-like_superfamily"/>
</dbReference>
<evidence type="ECO:0000259" key="4">
    <source>
        <dbReference type="PROSITE" id="PS50043"/>
    </source>
</evidence>
<dbReference type="STRING" id="1774968.AUC68_09735"/>
<dbReference type="GO" id="GO:0000160">
    <property type="term" value="P:phosphorelay signal transduction system"/>
    <property type="evidence" value="ECO:0007669"/>
    <property type="project" value="InterPro"/>
</dbReference>
<feature type="domain" description="HTH luxR-type" evidence="4">
    <location>
        <begin position="140"/>
        <end position="205"/>
    </location>
</feature>
<evidence type="ECO:0000313" key="6">
    <source>
        <dbReference type="EMBL" id="ODR98726.1"/>
    </source>
</evidence>
<sequence>MLIVDDHPIVVAGFRRLLHDAGWHAVEHTSSFAKAFRLCRRARPEAVVVDLAMSAGSLAGLSFVRRLRRYDSDIPILVLSMHDDPLIARAALKAGANGYVVKDTSPEELVQGLAAILHGTPYVSRVLASDLAFHKTHAPESMAIDALSSRERYVLSLLAEGKSYAQIADNLALSYKAVAHLCNRLKPKLGVQSLQELVRFAVQNFPAASTTTRKPAKHPKDSG</sequence>
<dbReference type="PROSITE" id="PS50043">
    <property type="entry name" value="HTH_LUXR_2"/>
    <property type="match status" value="1"/>
</dbReference>
<accession>A0A1E3W0R8</accession>
<dbReference type="PANTHER" id="PTHR43214:SF43">
    <property type="entry name" value="TWO-COMPONENT RESPONSE REGULATOR"/>
    <property type="match status" value="1"/>
</dbReference>
<protein>
    <recommendedName>
        <fullName evidence="8">Two-component system response regulator</fullName>
    </recommendedName>
</protein>
<dbReference type="SUPFAM" id="SSF52172">
    <property type="entry name" value="CheY-like"/>
    <property type="match status" value="1"/>
</dbReference>
<dbReference type="GO" id="GO:0006355">
    <property type="term" value="P:regulation of DNA-templated transcription"/>
    <property type="evidence" value="ECO:0007669"/>
    <property type="project" value="InterPro"/>
</dbReference>
<dbReference type="EMBL" id="LPWG01000013">
    <property type="protein sequence ID" value="ODR98726.1"/>
    <property type="molecule type" value="Genomic_DNA"/>
</dbReference>
<evidence type="ECO:0000256" key="3">
    <source>
        <dbReference type="PROSITE-ProRule" id="PRU00169"/>
    </source>
</evidence>
<dbReference type="CDD" id="cd17535">
    <property type="entry name" value="REC_NarL-like"/>
    <property type="match status" value="1"/>
</dbReference>
<gene>
    <name evidence="6" type="ORF">AUC68_09735</name>
</gene>
<evidence type="ECO:0000259" key="5">
    <source>
        <dbReference type="PROSITE" id="PS50110"/>
    </source>
</evidence>
<dbReference type="SMART" id="SM00448">
    <property type="entry name" value="REC"/>
    <property type="match status" value="1"/>
</dbReference>
<dbReference type="PROSITE" id="PS50110">
    <property type="entry name" value="RESPONSE_REGULATORY"/>
    <property type="match status" value="1"/>
</dbReference>
<dbReference type="Gene3D" id="1.10.10.10">
    <property type="entry name" value="Winged helix-like DNA-binding domain superfamily/Winged helix DNA-binding domain"/>
    <property type="match status" value="1"/>
</dbReference>
<keyword evidence="7" id="KW-1185">Reference proteome</keyword>
<dbReference type="InterPro" id="IPR036388">
    <property type="entry name" value="WH-like_DNA-bd_sf"/>
</dbReference>
<reference evidence="6 7" key="1">
    <citation type="journal article" date="2016" name="Environ. Microbiol.">
        <title>New Methyloceanibacter diversity from North Sea sediments includes methanotroph containing solely the soluble methane monooxygenase.</title>
        <authorList>
            <person name="Vekeman B."/>
            <person name="Kerckhof F.M."/>
            <person name="Cremers G."/>
            <person name="de Vos P."/>
            <person name="Vandamme P."/>
            <person name="Boon N."/>
            <person name="Op den Camp H.J."/>
            <person name="Heylen K."/>
        </authorList>
    </citation>
    <scope>NUCLEOTIDE SEQUENCE [LARGE SCALE GENOMIC DNA]</scope>
    <source>
        <strain evidence="6 7">R-67174</strain>
    </source>
</reference>
<evidence type="ECO:0008006" key="8">
    <source>
        <dbReference type="Google" id="ProtNLM"/>
    </source>
</evidence>
<dbReference type="CDD" id="cd06170">
    <property type="entry name" value="LuxR_C_like"/>
    <property type="match status" value="1"/>
</dbReference>
<dbReference type="Pfam" id="PF00196">
    <property type="entry name" value="GerE"/>
    <property type="match status" value="1"/>
</dbReference>
<dbReference type="PANTHER" id="PTHR43214">
    <property type="entry name" value="TWO-COMPONENT RESPONSE REGULATOR"/>
    <property type="match status" value="1"/>
</dbReference>
<evidence type="ECO:0000256" key="1">
    <source>
        <dbReference type="ARBA" id="ARBA00022553"/>
    </source>
</evidence>
<dbReference type="InterPro" id="IPR039420">
    <property type="entry name" value="WalR-like"/>
</dbReference>
<dbReference type="GO" id="GO:0003677">
    <property type="term" value="F:DNA binding"/>
    <property type="evidence" value="ECO:0007669"/>
    <property type="project" value="UniProtKB-KW"/>
</dbReference>
<keyword evidence="1 3" id="KW-0597">Phosphoprotein</keyword>
<dbReference type="InterPro" id="IPR001789">
    <property type="entry name" value="Sig_transdc_resp-reg_receiver"/>
</dbReference>
<dbReference type="Gene3D" id="3.40.50.2300">
    <property type="match status" value="1"/>
</dbReference>
<dbReference type="SMART" id="SM00421">
    <property type="entry name" value="HTH_LUXR"/>
    <property type="match status" value="1"/>
</dbReference>
<dbReference type="Pfam" id="PF00072">
    <property type="entry name" value="Response_reg"/>
    <property type="match status" value="1"/>
</dbReference>
<dbReference type="InterPro" id="IPR016032">
    <property type="entry name" value="Sig_transdc_resp-reg_C-effctor"/>
</dbReference>
<proteinExistence type="predicted"/>
<dbReference type="OrthoDB" id="9814495at2"/>
<feature type="modified residue" description="4-aspartylphosphate" evidence="3">
    <location>
        <position position="50"/>
    </location>
</feature>
<keyword evidence="2" id="KW-0238">DNA-binding</keyword>
<dbReference type="PRINTS" id="PR00038">
    <property type="entry name" value="HTHLUXR"/>
</dbReference>